<dbReference type="GO" id="GO:0009055">
    <property type="term" value="F:electron transfer activity"/>
    <property type="evidence" value="ECO:0007669"/>
    <property type="project" value="InterPro"/>
</dbReference>
<sequence>MGMAGYVFLLVVGAALLHYTVAQTTHVVGDSLGWVIPPGGAAAYTTWASNNKFMVGDTLVFNFTTGEHDVAQVSKTAFDGCTSTTTIGSVITTGPANLTLVSEGDHYYICTVGRHCNIGQKLSITVQASPSASPTPSKEGPSPSSTPPSSPAPTSGTPADCAPTPKLIYTLTQREREREMALSMGMAGYVFLLVVGAALLHCTVAQTTHVVGDSLGWVIPPGGAAAYTTWASNNKFMVGDTLVFNFTTGEHDVAQVSKTAFDGCTSTTTIGSVITTGPANLTLVSEGDHYYICTVGRHCNIGQKLSITVQASPSASPTPSKEGPSPSSTPPSSPAPTSGTPADCAPTPVSPPTAGGPTAHTPTPTAAGPTTPSSSSTVAIASFSLSVLSIFMAFFLL</sequence>
<evidence type="ECO:0000313" key="9">
    <source>
        <dbReference type="EMBL" id="KAF8393198.1"/>
    </source>
</evidence>
<feature type="transmembrane region" description="Helical" evidence="6">
    <location>
        <begin position="181"/>
        <end position="200"/>
    </location>
</feature>
<evidence type="ECO:0000259" key="8">
    <source>
        <dbReference type="PROSITE" id="PS51485"/>
    </source>
</evidence>
<dbReference type="PROSITE" id="PS00196">
    <property type="entry name" value="COPPER_BLUE"/>
    <property type="match status" value="2"/>
</dbReference>
<gene>
    <name evidence="9" type="ORF">HHK36_021439</name>
</gene>
<evidence type="ECO:0000256" key="7">
    <source>
        <dbReference type="SAM" id="SignalP"/>
    </source>
</evidence>
<feature type="compositionally biased region" description="Low complexity" evidence="5">
    <location>
        <begin position="134"/>
        <end position="143"/>
    </location>
</feature>
<feature type="region of interest" description="Disordered" evidence="5">
    <location>
        <begin position="127"/>
        <end position="164"/>
    </location>
</feature>
<dbReference type="GO" id="GO:0046872">
    <property type="term" value="F:metal ion binding"/>
    <property type="evidence" value="ECO:0007669"/>
    <property type="project" value="UniProtKB-KW"/>
</dbReference>
<dbReference type="InterPro" id="IPR039391">
    <property type="entry name" value="Phytocyanin-like"/>
</dbReference>
<feature type="chain" id="PRO_5032421621" description="Phytocyanin domain-containing protein" evidence="7">
    <location>
        <begin position="23"/>
        <end position="397"/>
    </location>
</feature>
<organism evidence="9 10">
    <name type="scientific">Tetracentron sinense</name>
    <name type="common">Spur-leaf</name>
    <dbReference type="NCBI Taxonomy" id="13715"/>
    <lineage>
        <taxon>Eukaryota</taxon>
        <taxon>Viridiplantae</taxon>
        <taxon>Streptophyta</taxon>
        <taxon>Embryophyta</taxon>
        <taxon>Tracheophyta</taxon>
        <taxon>Spermatophyta</taxon>
        <taxon>Magnoliopsida</taxon>
        <taxon>Trochodendrales</taxon>
        <taxon>Trochodendraceae</taxon>
        <taxon>Tetracentron</taxon>
    </lineage>
</organism>
<dbReference type="GO" id="GO:0005886">
    <property type="term" value="C:plasma membrane"/>
    <property type="evidence" value="ECO:0007669"/>
    <property type="project" value="TreeGrafter"/>
</dbReference>
<protein>
    <recommendedName>
        <fullName evidence="8">Phytocyanin domain-containing protein</fullName>
    </recommendedName>
</protein>
<evidence type="ECO:0000256" key="1">
    <source>
        <dbReference type="ARBA" id="ARBA00022723"/>
    </source>
</evidence>
<dbReference type="SUPFAM" id="SSF49503">
    <property type="entry name" value="Cupredoxins"/>
    <property type="match status" value="2"/>
</dbReference>
<accession>A0A835D728</accession>
<dbReference type="PANTHER" id="PTHR33021">
    <property type="entry name" value="BLUE COPPER PROTEIN"/>
    <property type="match status" value="1"/>
</dbReference>
<keyword evidence="2" id="KW-0186">Copper</keyword>
<dbReference type="InterPro" id="IPR008972">
    <property type="entry name" value="Cupredoxin"/>
</dbReference>
<dbReference type="Proteomes" id="UP000655225">
    <property type="component" value="Unassembled WGS sequence"/>
</dbReference>
<dbReference type="PROSITE" id="PS51485">
    <property type="entry name" value="PHYTOCYANIN"/>
    <property type="match status" value="2"/>
</dbReference>
<dbReference type="InterPro" id="IPR003245">
    <property type="entry name" value="Phytocyanin_dom"/>
</dbReference>
<dbReference type="FunFam" id="2.60.40.420:FF:000034">
    <property type="entry name" value="Cupredoxin superfamily protein"/>
    <property type="match status" value="2"/>
</dbReference>
<evidence type="ECO:0000256" key="3">
    <source>
        <dbReference type="ARBA" id="ARBA00023157"/>
    </source>
</evidence>
<dbReference type="PANTHER" id="PTHR33021:SF325">
    <property type="entry name" value="PHYTOCYANIN DOMAIN-CONTAINING PROTEIN"/>
    <property type="match status" value="1"/>
</dbReference>
<feature type="signal peptide" evidence="7">
    <location>
        <begin position="1"/>
        <end position="22"/>
    </location>
</feature>
<keyword evidence="6" id="KW-0812">Transmembrane</keyword>
<evidence type="ECO:0000256" key="2">
    <source>
        <dbReference type="ARBA" id="ARBA00023008"/>
    </source>
</evidence>
<evidence type="ECO:0000256" key="6">
    <source>
        <dbReference type="SAM" id="Phobius"/>
    </source>
</evidence>
<keyword evidence="3" id="KW-1015">Disulfide bond</keyword>
<keyword evidence="1" id="KW-0479">Metal-binding</keyword>
<evidence type="ECO:0000313" key="10">
    <source>
        <dbReference type="Proteomes" id="UP000655225"/>
    </source>
</evidence>
<dbReference type="Pfam" id="PF02298">
    <property type="entry name" value="Cu_bind_like"/>
    <property type="match status" value="2"/>
</dbReference>
<dbReference type="EMBL" id="JABCRI010000015">
    <property type="protein sequence ID" value="KAF8393198.1"/>
    <property type="molecule type" value="Genomic_DNA"/>
</dbReference>
<evidence type="ECO:0000256" key="5">
    <source>
        <dbReference type="SAM" id="MobiDB-lite"/>
    </source>
</evidence>
<proteinExistence type="predicted"/>
<keyword evidence="6" id="KW-0472">Membrane</keyword>
<dbReference type="OrthoDB" id="5421909at2759"/>
<dbReference type="AlphaFoldDB" id="A0A835D728"/>
<dbReference type="InterPro" id="IPR028871">
    <property type="entry name" value="BlueCu_1_BS"/>
</dbReference>
<keyword evidence="6" id="KW-1133">Transmembrane helix</keyword>
<feature type="compositionally biased region" description="Low complexity" evidence="5">
    <location>
        <begin position="317"/>
        <end position="326"/>
    </location>
</feature>
<comment type="caution">
    <text evidence="9">The sequence shown here is derived from an EMBL/GenBank/DDBJ whole genome shotgun (WGS) entry which is preliminary data.</text>
</comment>
<dbReference type="Gene3D" id="2.60.40.420">
    <property type="entry name" value="Cupredoxins - blue copper proteins"/>
    <property type="match status" value="2"/>
</dbReference>
<reference evidence="9 10" key="1">
    <citation type="submission" date="2020-04" db="EMBL/GenBank/DDBJ databases">
        <title>Plant Genome Project.</title>
        <authorList>
            <person name="Zhang R.-G."/>
        </authorList>
    </citation>
    <scope>NUCLEOTIDE SEQUENCE [LARGE SCALE GENOMIC DNA]</scope>
    <source>
        <strain evidence="9">YNK0</strain>
        <tissue evidence="9">Leaf</tissue>
    </source>
</reference>
<keyword evidence="7" id="KW-0732">Signal</keyword>
<keyword evidence="10" id="KW-1185">Reference proteome</keyword>
<feature type="domain" description="Phytocyanin" evidence="8">
    <location>
        <begin position="24"/>
        <end position="128"/>
    </location>
</feature>
<keyword evidence="4" id="KW-0325">Glycoprotein</keyword>
<evidence type="ECO:0000256" key="4">
    <source>
        <dbReference type="ARBA" id="ARBA00023180"/>
    </source>
</evidence>
<feature type="region of interest" description="Disordered" evidence="5">
    <location>
        <begin position="310"/>
        <end position="374"/>
    </location>
</feature>
<feature type="transmembrane region" description="Helical" evidence="6">
    <location>
        <begin position="378"/>
        <end position="396"/>
    </location>
</feature>
<feature type="compositionally biased region" description="Low complexity" evidence="5">
    <location>
        <begin position="352"/>
        <end position="374"/>
    </location>
</feature>
<dbReference type="OMA" id="YHGGDNT"/>
<feature type="domain" description="Phytocyanin" evidence="8">
    <location>
        <begin position="207"/>
        <end position="311"/>
    </location>
</feature>
<name>A0A835D728_TETSI</name>
<dbReference type="CDD" id="cd13920">
    <property type="entry name" value="Stellacyanin"/>
    <property type="match status" value="2"/>
</dbReference>